<dbReference type="PANTHER" id="PTHR35085:SF1">
    <property type="entry name" value="KERATINOCYTE DIFFERENTIATION FACTOR 1"/>
    <property type="match status" value="1"/>
</dbReference>
<feature type="region of interest" description="Disordered" evidence="1">
    <location>
        <begin position="445"/>
        <end position="469"/>
    </location>
</feature>
<organism evidence="2 3">
    <name type="scientific">Podarcis lilfordi</name>
    <name type="common">Lilford's wall lizard</name>
    <dbReference type="NCBI Taxonomy" id="74358"/>
    <lineage>
        <taxon>Eukaryota</taxon>
        <taxon>Metazoa</taxon>
        <taxon>Chordata</taxon>
        <taxon>Craniata</taxon>
        <taxon>Vertebrata</taxon>
        <taxon>Euteleostomi</taxon>
        <taxon>Lepidosauria</taxon>
        <taxon>Squamata</taxon>
        <taxon>Bifurcata</taxon>
        <taxon>Unidentata</taxon>
        <taxon>Episquamata</taxon>
        <taxon>Laterata</taxon>
        <taxon>Lacertibaenia</taxon>
        <taxon>Lacertidae</taxon>
        <taxon>Podarcis</taxon>
    </lineage>
</organism>
<feature type="compositionally biased region" description="Basic and acidic residues" evidence="1">
    <location>
        <begin position="43"/>
        <end position="67"/>
    </location>
</feature>
<feature type="compositionally biased region" description="Polar residues" evidence="1">
    <location>
        <begin position="514"/>
        <end position="527"/>
    </location>
</feature>
<feature type="compositionally biased region" description="Low complexity" evidence="1">
    <location>
        <begin position="268"/>
        <end position="278"/>
    </location>
</feature>
<dbReference type="EMBL" id="OX395133">
    <property type="protein sequence ID" value="CAI5781550.1"/>
    <property type="molecule type" value="Genomic_DNA"/>
</dbReference>
<feature type="region of interest" description="Disordered" evidence="1">
    <location>
        <begin position="111"/>
        <end position="151"/>
    </location>
</feature>
<dbReference type="GO" id="GO:0030054">
    <property type="term" value="C:cell junction"/>
    <property type="evidence" value="ECO:0007669"/>
    <property type="project" value="TreeGrafter"/>
</dbReference>
<feature type="region of interest" description="Disordered" evidence="1">
    <location>
        <begin position="32"/>
        <end position="68"/>
    </location>
</feature>
<dbReference type="GO" id="GO:0010482">
    <property type="term" value="P:regulation of epidermal cell division"/>
    <property type="evidence" value="ECO:0007669"/>
    <property type="project" value="TreeGrafter"/>
</dbReference>
<dbReference type="PANTHER" id="PTHR35085">
    <property type="entry name" value="KERATINOCYTE DIFFERENTIATION FACTOR 1"/>
    <property type="match status" value="1"/>
</dbReference>
<dbReference type="GO" id="GO:0003334">
    <property type="term" value="P:keratinocyte development"/>
    <property type="evidence" value="ECO:0007669"/>
    <property type="project" value="InterPro"/>
</dbReference>
<dbReference type="InterPro" id="IPR028003">
    <property type="entry name" value="KDF1"/>
</dbReference>
<feature type="region of interest" description="Disordered" evidence="1">
    <location>
        <begin position="331"/>
        <end position="368"/>
    </location>
</feature>
<reference evidence="2" key="1">
    <citation type="submission" date="2022-12" db="EMBL/GenBank/DDBJ databases">
        <authorList>
            <person name="Alioto T."/>
            <person name="Alioto T."/>
            <person name="Gomez Garrido J."/>
        </authorList>
    </citation>
    <scope>NUCLEOTIDE SEQUENCE</scope>
</reference>
<evidence type="ECO:0008006" key="4">
    <source>
        <dbReference type="Google" id="ProtNLM"/>
    </source>
</evidence>
<name>A0AA35KNQ8_9SAUR</name>
<evidence type="ECO:0000256" key="1">
    <source>
        <dbReference type="SAM" id="MobiDB-lite"/>
    </source>
</evidence>
<dbReference type="Proteomes" id="UP001178461">
    <property type="component" value="Chromosome 8"/>
</dbReference>
<feature type="compositionally biased region" description="Basic residues" evidence="1">
    <location>
        <begin position="180"/>
        <end position="189"/>
    </location>
</feature>
<evidence type="ECO:0000313" key="3">
    <source>
        <dbReference type="Proteomes" id="UP001178461"/>
    </source>
</evidence>
<gene>
    <name evidence="2" type="ORF">PODLI_1B008240</name>
</gene>
<feature type="compositionally biased region" description="Polar residues" evidence="1">
    <location>
        <begin position="281"/>
        <end position="291"/>
    </location>
</feature>
<feature type="region of interest" description="Disordered" evidence="1">
    <location>
        <begin position="260"/>
        <end position="291"/>
    </location>
</feature>
<feature type="region of interest" description="Disordered" evidence="1">
    <location>
        <begin position="166"/>
        <end position="211"/>
    </location>
</feature>
<feature type="compositionally biased region" description="Basic and acidic residues" evidence="1">
    <location>
        <begin position="190"/>
        <end position="203"/>
    </location>
</feature>
<feature type="compositionally biased region" description="Acidic residues" evidence="1">
    <location>
        <begin position="349"/>
        <end position="359"/>
    </location>
</feature>
<accession>A0AA35KNQ8</accession>
<evidence type="ECO:0000313" key="2">
    <source>
        <dbReference type="EMBL" id="CAI5781550.1"/>
    </source>
</evidence>
<protein>
    <recommendedName>
        <fullName evidence="4">Keratinocyte differentiation factor 1</fullName>
    </recommendedName>
</protein>
<dbReference type="AlphaFoldDB" id="A0AA35KNQ8"/>
<feature type="region of interest" description="Disordered" evidence="1">
    <location>
        <begin position="506"/>
        <end position="530"/>
    </location>
</feature>
<proteinExistence type="predicted"/>
<keyword evidence="3" id="KW-1185">Reference proteome</keyword>
<feature type="compositionally biased region" description="Basic and acidic residues" evidence="1">
    <location>
        <begin position="111"/>
        <end position="125"/>
    </location>
</feature>
<dbReference type="Pfam" id="PF15551">
    <property type="entry name" value="DUF4656"/>
    <property type="match status" value="1"/>
</dbReference>
<sequence>MGDFFAFRKSVSREATREGGALDAVHLARQVMPRRGWRGGNHSRGEEGRRDPAGLLERSGRGPRDLPVEGLGPAQVLMVTPIPSAPRSSPPSFRLLVFEWFPPPHLPRFGEEGLTRKKARQKESKGWQVMLGKTQGHRQNLSSYHQPPRDVAVPQQINSPRATDISLEVFSGSTPELKQTRKPTRAARSRKADPKDASGREGETSTFIPGAVETPRPPCCPTLSQAWSVYKAIFCCIVTCGDCFRDCPSRSLYNEALTDESRECNGRSPNSPANSSPAEKNGSQTKKSTIGSSFSYPDVKLKGIPVGIYTPSPHTDTDSCYKEPLPEKIARNSIEKQPLPSSLRSSEDYSADDLDTDSDSDPKNSSISSGRIDYLIHRKLTELFSIHQIDELAKCTSDTVFLEKTNKISDLINSITQDYHLDEQDAECRLVRGIIRISTRKSRVRPRVSVPTRPSLEESMSRGNLPDSGNETMLASVLPSEGDFPVQISVETTADMKARNMRHGAYSAAGSPLSRGSSFQDTETDSSGAPLLKVYC</sequence>